<dbReference type="InterPro" id="IPR043129">
    <property type="entry name" value="ATPase_NBD"/>
</dbReference>
<comment type="caution">
    <text evidence="1">The sequence shown here is derived from an EMBL/GenBank/DDBJ whole genome shotgun (WGS) entry which is preliminary data.</text>
</comment>
<evidence type="ECO:0008006" key="2">
    <source>
        <dbReference type="Google" id="ProtNLM"/>
    </source>
</evidence>
<dbReference type="Gene3D" id="3.30.420.40">
    <property type="match status" value="2"/>
</dbReference>
<protein>
    <recommendedName>
        <fullName evidence="2">ROK family protein</fullName>
    </recommendedName>
</protein>
<dbReference type="InterPro" id="IPR000600">
    <property type="entry name" value="ROK"/>
</dbReference>
<feature type="non-terminal residue" evidence="1">
    <location>
        <position position="1"/>
    </location>
</feature>
<evidence type="ECO:0000313" key="1">
    <source>
        <dbReference type="EMBL" id="GAG45529.1"/>
    </source>
</evidence>
<sequence>LGIDLGGTNIKIGCFDSNIDLIGKTSTPTRADMGADSVVETMAETARELLADAGFPLDNVRAVGIGSPGPLDLTNGIVVSIPTMPLFKNVPLRKMLSDRLGKPTVMEKDANAAAWGEHVRGAGKGVDEMALLTLGTGIGGAVISNGKLVHGFGDDAAELGHIIIYPEGRVCDCGQRGCAEAYASANSVAARAVEAIEGGAESSLKKVLQEKGEVTCPDVYEHMEKGDNLAKEITE</sequence>
<organism evidence="1">
    <name type="scientific">marine sediment metagenome</name>
    <dbReference type="NCBI Taxonomy" id="412755"/>
    <lineage>
        <taxon>unclassified sequences</taxon>
        <taxon>metagenomes</taxon>
        <taxon>ecological metagenomes</taxon>
    </lineage>
</organism>
<feature type="non-terminal residue" evidence="1">
    <location>
        <position position="235"/>
    </location>
</feature>
<dbReference type="InterPro" id="IPR049874">
    <property type="entry name" value="ROK_cs"/>
</dbReference>
<dbReference type="EMBL" id="BARS01051449">
    <property type="protein sequence ID" value="GAG45529.1"/>
    <property type="molecule type" value="Genomic_DNA"/>
</dbReference>
<dbReference type="PANTHER" id="PTHR18964">
    <property type="entry name" value="ROK (REPRESSOR, ORF, KINASE) FAMILY"/>
    <property type="match status" value="1"/>
</dbReference>
<accession>X0XQT5</accession>
<dbReference type="SUPFAM" id="SSF53067">
    <property type="entry name" value="Actin-like ATPase domain"/>
    <property type="match status" value="1"/>
</dbReference>
<dbReference type="PANTHER" id="PTHR18964:SF149">
    <property type="entry name" value="BIFUNCTIONAL UDP-N-ACETYLGLUCOSAMINE 2-EPIMERASE_N-ACETYLMANNOSAMINE KINASE"/>
    <property type="match status" value="1"/>
</dbReference>
<proteinExistence type="predicted"/>
<dbReference type="AlphaFoldDB" id="X0XQT5"/>
<gene>
    <name evidence="1" type="ORF">S01H1_76640</name>
</gene>
<name>X0XQT5_9ZZZZ</name>
<reference evidence="1" key="1">
    <citation type="journal article" date="2014" name="Front. Microbiol.">
        <title>High frequency of phylogenetically diverse reductive dehalogenase-homologous genes in deep subseafloor sedimentary metagenomes.</title>
        <authorList>
            <person name="Kawai M."/>
            <person name="Futagami T."/>
            <person name="Toyoda A."/>
            <person name="Takaki Y."/>
            <person name="Nishi S."/>
            <person name="Hori S."/>
            <person name="Arai W."/>
            <person name="Tsubouchi T."/>
            <person name="Morono Y."/>
            <person name="Uchiyama I."/>
            <person name="Ito T."/>
            <person name="Fujiyama A."/>
            <person name="Inagaki F."/>
            <person name="Takami H."/>
        </authorList>
    </citation>
    <scope>NUCLEOTIDE SEQUENCE</scope>
    <source>
        <strain evidence="1">Expedition CK06-06</strain>
    </source>
</reference>
<dbReference type="PROSITE" id="PS01125">
    <property type="entry name" value="ROK"/>
    <property type="match status" value="1"/>
</dbReference>
<dbReference type="Pfam" id="PF00480">
    <property type="entry name" value="ROK"/>
    <property type="match status" value="1"/>
</dbReference>